<dbReference type="InterPro" id="IPR017946">
    <property type="entry name" value="PLC-like_Pdiesterase_TIM-brl"/>
</dbReference>
<dbReference type="KEGG" id="nmes:H9L09_18225"/>
<feature type="chain" id="PRO_5028973560" evidence="1">
    <location>
        <begin position="26"/>
        <end position="281"/>
    </location>
</feature>
<dbReference type="GO" id="GO:0006629">
    <property type="term" value="P:lipid metabolic process"/>
    <property type="evidence" value="ECO:0007669"/>
    <property type="project" value="InterPro"/>
</dbReference>
<dbReference type="Proteomes" id="UP000515947">
    <property type="component" value="Chromosome"/>
</dbReference>
<evidence type="ECO:0000313" key="3">
    <source>
        <dbReference type="EMBL" id="QNN52391.1"/>
    </source>
</evidence>
<dbReference type="PROSITE" id="PS51704">
    <property type="entry name" value="GP_PDE"/>
    <property type="match status" value="1"/>
</dbReference>
<dbReference type="GO" id="GO:0008081">
    <property type="term" value="F:phosphoric diester hydrolase activity"/>
    <property type="evidence" value="ECO:0007669"/>
    <property type="project" value="InterPro"/>
</dbReference>
<dbReference type="SUPFAM" id="SSF51695">
    <property type="entry name" value="PLC-like phosphodiesterases"/>
    <property type="match status" value="1"/>
</dbReference>
<dbReference type="RefSeq" id="WP_187578233.1">
    <property type="nucleotide sequence ID" value="NZ_CP060713.1"/>
</dbReference>
<feature type="signal peptide" evidence="1">
    <location>
        <begin position="1"/>
        <end position="25"/>
    </location>
</feature>
<accession>A0A7G9R9W6</accession>
<dbReference type="InterPro" id="IPR030395">
    <property type="entry name" value="GP_PDE_dom"/>
</dbReference>
<reference evidence="3 4" key="1">
    <citation type="submission" date="2020-08" db="EMBL/GenBank/DDBJ databases">
        <title>Genome sequence of Nocardioides mesophilus KACC 16243T.</title>
        <authorList>
            <person name="Hyun D.-W."/>
            <person name="Bae J.-W."/>
        </authorList>
    </citation>
    <scope>NUCLEOTIDE SEQUENCE [LARGE SCALE GENOMIC DNA]</scope>
    <source>
        <strain evidence="3 4">KACC 16243</strain>
    </source>
</reference>
<name>A0A7G9R9W6_9ACTN</name>
<dbReference type="PANTHER" id="PTHR46211:SF1">
    <property type="entry name" value="GLYCEROPHOSPHODIESTER PHOSPHODIESTERASE, CYTOPLASMIC"/>
    <property type="match status" value="1"/>
</dbReference>
<feature type="domain" description="GP-PDE" evidence="2">
    <location>
        <begin position="29"/>
        <end position="277"/>
    </location>
</feature>
<evidence type="ECO:0000256" key="1">
    <source>
        <dbReference type="SAM" id="SignalP"/>
    </source>
</evidence>
<keyword evidence="1" id="KW-0732">Signal</keyword>
<organism evidence="3 4">
    <name type="scientific">Nocardioides mesophilus</name>
    <dbReference type="NCBI Taxonomy" id="433659"/>
    <lineage>
        <taxon>Bacteria</taxon>
        <taxon>Bacillati</taxon>
        <taxon>Actinomycetota</taxon>
        <taxon>Actinomycetes</taxon>
        <taxon>Propionibacteriales</taxon>
        <taxon>Nocardioidaceae</taxon>
        <taxon>Nocardioides</taxon>
    </lineage>
</organism>
<evidence type="ECO:0000313" key="4">
    <source>
        <dbReference type="Proteomes" id="UP000515947"/>
    </source>
</evidence>
<dbReference type="AlphaFoldDB" id="A0A7G9R9W6"/>
<dbReference type="EMBL" id="CP060713">
    <property type="protein sequence ID" value="QNN52391.1"/>
    <property type="molecule type" value="Genomic_DNA"/>
</dbReference>
<protein>
    <submittedName>
        <fullName evidence="3">Glycerophosphodiester phosphodiesterase</fullName>
    </submittedName>
</protein>
<dbReference type="Gene3D" id="3.20.20.190">
    <property type="entry name" value="Phosphatidylinositol (PI) phosphodiesterase"/>
    <property type="match status" value="1"/>
</dbReference>
<dbReference type="Pfam" id="PF03009">
    <property type="entry name" value="GDPD"/>
    <property type="match status" value="1"/>
</dbReference>
<keyword evidence="4" id="KW-1185">Reference proteome</keyword>
<proteinExistence type="predicted"/>
<dbReference type="PANTHER" id="PTHR46211">
    <property type="entry name" value="GLYCEROPHOSPHORYL DIESTER PHOSPHODIESTERASE"/>
    <property type="match status" value="1"/>
</dbReference>
<gene>
    <name evidence="3" type="ORF">H9L09_18225</name>
</gene>
<sequence length="281" mass="30730">MRAPRLLLALLLTGTALLAAPAARADAQALDIAHRGASSRAPENTLVSIRAGIRDGGQLAEIDVRRSKDGRLVLLHDAGLARTTDVEQVFPGRAPWNVGDFTYAELQQLDAGSWMSDRYAGKRIPTLDQVLQLLAERRQGLLLEIKEPQLYPGVEAEVAATLHDFPGWFAWGVRSRRLLVHSFDYDSMRLFSTLEPAVRIGLLGRPARTRLAGLSSWADVIGVPHTRARRSYVAAVHQQGMDVFLWTVDAAADMKRALHIGGDGVITNRPAVLARVIRNAG</sequence>
<evidence type="ECO:0000259" key="2">
    <source>
        <dbReference type="PROSITE" id="PS51704"/>
    </source>
</evidence>